<dbReference type="SUPFAM" id="SSF52833">
    <property type="entry name" value="Thioredoxin-like"/>
    <property type="match status" value="2"/>
</dbReference>
<feature type="domain" description="Thioredoxin" evidence="7">
    <location>
        <begin position="1"/>
        <end position="115"/>
    </location>
</feature>
<dbReference type="InterPro" id="IPR017937">
    <property type="entry name" value="Thioredoxin_CS"/>
</dbReference>
<feature type="domain" description="Thioredoxin" evidence="7">
    <location>
        <begin position="116"/>
        <end position="248"/>
    </location>
</feature>
<dbReference type="PaxDb" id="55529-EKX51721"/>
<evidence type="ECO:0000256" key="1">
    <source>
        <dbReference type="ARBA" id="ARBA00001182"/>
    </source>
</evidence>
<evidence type="ECO:0000256" key="6">
    <source>
        <dbReference type="ARBA" id="ARBA00023284"/>
    </source>
</evidence>
<dbReference type="AlphaFoldDB" id="L1JT26"/>
<comment type="similarity">
    <text evidence="2">Belongs to the protein disulfide isomerase family.</text>
</comment>
<dbReference type="EC" id="5.3.4.1" evidence="3"/>
<dbReference type="HOGENOM" id="CLU_038617_1_1_1"/>
<evidence type="ECO:0000256" key="2">
    <source>
        <dbReference type="ARBA" id="ARBA00006347"/>
    </source>
</evidence>
<gene>
    <name evidence="8" type="ORF">GUITHDRAFT_102326</name>
</gene>
<dbReference type="Pfam" id="PF00085">
    <property type="entry name" value="Thioredoxin"/>
    <property type="match status" value="2"/>
</dbReference>
<comment type="catalytic activity">
    <reaction evidence="1">
        <text>Catalyzes the rearrangement of -S-S- bonds in proteins.</text>
        <dbReference type="EC" id="5.3.4.1"/>
    </reaction>
</comment>
<dbReference type="EnsemblProtists" id="EKX51721">
    <property type="protein sequence ID" value="EKX51721"/>
    <property type="gene ID" value="GUITHDRAFT_102326"/>
</dbReference>
<accession>L1JT26</accession>
<dbReference type="PROSITE" id="PS51352">
    <property type="entry name" value="THIOREDOXIN_2"/>
    <property type="match status" value="2"/>
</dbReference>
<dbReference type="InterPro" id="IPR013766">
    <property type="entry name" value="Thioredoxin_domain"/>
</dbReference>
<organism evidence="8">
    <name type="scientific">Guillardia theta (strain CCMP2712)</name>
    <name type="common">Cryptophyte</name>
    <dbReference type="NCBI Taxonomy" id="905079"/>
    <lineage>
        <taxon>Eukaryota</taxon>
        <taxon>Cryptophyceae</taxon>
        <taxon>Pyrenomonadales</taxon>
        <taxon>Geminigeraceae</taxon>
        <taxon>Guillardia</taxon>
    </lineage>
</organism>
<keyword evidence="10" id="KW-1185">Reference proteome</keyword>
<sequence>MVPTYGMIKELTESNFYEVIDGSNNVLVQFYAPWCGHCRLMEEHYEDLAKLYKPVANTIIARIDADQYRSVRDKFEVNGYPTIKFFPRGAKIPSDTYMGERDAETMVKYLNSQTGNAVKYLKPARKTVDLDDNSLQTLTLDSGMFMLINFYAPWCSHCKRLMPEFERVAVAFRHESSVSSVCLGLSVIRCKVVIAKFNADSNLELAKKHGVESYPTIKLYSNASKGGIVYDGGRDAESMIDFVNRHAGTLRKLGGGLREEAGIVASLDRHVEDFLRDRDPKQEAPHAQDGSYYIHLMQRVLERGEEFVKEERERLARVASGSLTPRKLTEMHKKLHVLDEFLAKLEGRKQGE</sequence>
<dbReference type="eggNOG" id="KOG0191">
    <property type="taxonomic scope" value="Eukaryota"/>
</dbReference>
<evidence type="ECO:0000259" key="7">
    <source>
        <dbReference type="PROSITE" id="PS51352"/>
    </source>
</evidence>
<dbReference type="PANTHER" id="PTHR45672">
    <property type="entry name" value="PROTEIN DISULFIDE-ISOMERASE C17H9.14C-RELATED"/>
    <property type="match status" value="1"/>
</dbReference>
<dbReference type="PANTHER" id="PTHR45672:SF11">
    <property type="entry name" value="PROTEIN DISULFIDE-ISOMERASE C17H9.14C"/>
    <property type="match status" value="1"/>
</dbReference>
<dbReference type="Proteomes" id="UP000011087">
    <property type="component" value="Unassembled WGS sequence"/>
</dbReference>
<dbReference type="GO" id="GO:0003756">
    <property type="term" value="F:protein disulfide isomerase activity"/>
    <property type="evidence" value="ECO:0007669"/>
    <property type="project" value="UniProtKB-EC"/>
</dbReference>
<reference evidence="9" key="3">
    <citation type="submission" date="2015-06" db="UniProtKB">
        <authorList>
            <consortium name="EnsemblProtists"/>
        </authorList>
    </citation>
    <scope>IDENTIFICATION</scope>
</reference>
<evidence type="ECO:0000256" key="5">
    <source>
        <dbReference type="ARBA" id="ARBA00023235"/>
    </source>
</evidence>
<dbReference type="InterPro" id="IPR036249">
    <property type="entry name" value="Thioredoxin-like_sf"/>
</dbReference>
<dbReference type="KEGG" id="gtt:GUITHDRAFT_102326"/>
<proteinExistence type="inferred from homology"/>
<keyword evidence="5" id="KW-0413">Isomerase</keyword>
<dbReference type="InterPro" id="IPR051063">
    <property type="entry name" value="PDI"/>
</dbReference>
<dbReference type="GO" id="GO:0006457">
    <property type="term" value="P:protein folding"/>
    <property type="evidence" value="ECO:0007669"/>
    <property type="project" value="TreeGrafter"/>
</dbReference>
<dbReference type="SUPFAM" id="SSF47933">
    <property type="entry name" value="ERP29 C domain-like"/>
    <property type="match status" value="1"/>
</dbReference>
<dbReference type="PRINTS" id="PR00421">
    <property type="entry name" value="THIOREDOXIN"/>
</dbReference>
<dbReference type="Gene3D" id="1.20.1150.12">
    <property type="entry name" value="Endoplasmic reticulum resident protein 29, C-terminal domain"/>
    <property type="match status" value="1"/>
</dbReference>
<dbReference type="GeneID" id="17308382"/>
<dbReference type="EMBL" id="JH992974">
    <property type="protein sequence ID" value="EKX51721.1"/>
    <property type="molecule type" value="Genomic_DNA"/>
</dbReference>
<dbReference type="Gene3D" id="3.40.30.10">
    <property type="entry name" value="Glutaredoxin"/>
    <property type="match status" value="2"/>
</dbReference>
<name>L1JT26_GUITC</name>
<evidence type="ECO:0000313" key="10">
    <source>
        <dbReference type="Proteomes" id="UP000011087"/>
    </source>
</evidence>
<evidence type="ECO:0000313" key="8">
    <source>
        <dbReference type="EMBL" id="EKX51721.1"/>
    </source>
</evidence>
<dbReference type="InterPro" id="IPR011679">
    <property type="entry name" value="ERp29_C"/>
</dbReference>
<dbReference type="STRING" id="905079.L1JT26"/>
<keyword evidence="4" id="KW-1015">Disulfide bond</keyword>
<evidence type="ECO:0000256" key="3">
    <source>
        <dbReference type="ARBA" id="ARBA00012723"/>
    </source>
</evidence>
<protein>
    <recommendedName>
        <fullName evidence="3">protein disulfide-isomerase</fullName>
        <ecNumber evidence="3">5.3.4.1</ecNumber>
    </recommendedName>
</protein>
<dbReference type="OMA" id="FINEHAG"/>
<dbReference type="GO" id="GO:0005783">
    <property type="term" value="C:endoplasmic reticulum"/>
    <property type="evidence" value="ECO:0007669"/>
    <property type="project" value="InterPro"/>
</dbReference>
<dbReference type="CDD" id="cd02961">
    <property type="entry name" value="PDI_a_family"/>
    <property type="match status" value="2"/>
</dbReference>
<evidence type="ECO:0000256" key="4">
    <source>
        <dbReference type="ARBA" id="ARBA00023157"/>
    </source>
</evidence>
<dbReference type="PROSITE" id="PS00194">
    <property type="entry name" value="THIOREDOXIN_1"/>
    <property type="match status" value="1"/>
</dbReference>
<keyword evidence="6" id="KW-0676">Redox-active center</keyword>
<reference evidence="10" key="2">
    <citation type="submission" date="2012-11" db="EMBL/GenBank/DDBJ databases">
        <authorList>
            <person name="Kuo A."/>
            <person name="Curtis B.A."/>
            <person name="Tanifuji G."/>
            <person name="Burki F."/>
            <person name="Gruber A."/>
            <person name="Irimia M."/>
            <person name="Maruyama S."/>
            <person name="Arias M.C."/>
            <person name="Ball S.G."/>
            <person name="Gile G.H."/>
            <person name="Hirakawa Y."/>
            <person name="Hopkins J.F."/>
            <person name="Rensing S.A."/>
            <person name="Schmutz J."/>
            <person name="Symeonidi A."/>
            <person name="Elias M."/>
            <person name="Eveleigh R.J."/>
            <person name="Herman E.K."/>
            <person name="Klute M.J."/>
            <person name="Nakayama T."/>
            <person name="Obornik M."/>
            <person name="Reyes-Prieto A."/>
            <person name="Armbrust E.V."/>
            <person name="Aves S.J."/>
            <person name="Beiko R.G."/>
            <person name="Coutinho P."/>
            <person name="Dacks J.B."/>
            <person name="Durnford D.G."/>
            <person name="Fast N.M."/>
            <person name="Green B.R."/>
            <person name="Grisdale C."/>
            <person name="Hempe F."/>
            <person name="Henrissat B."/>
            <person name="Hoppner M.P."/>
            <person name="Ishida K.-I."/>
            <person name="Kim E."/>
            <person name="Koreny L."/>
            <person name="Kroth P.G."/>
            <person name="Liu Y."/>
            <person name="Malik S.-B."/>
            <person name="Maier U.G."/>
            <person name="McRose D."/>
            <person name="Mock T."/>
            <person name="Neilson J.A."/>
            <person name="Onodera N.T."/>
            <person name="Poole A.M."/>
            <person name="Pritham E.J."/>
            <person name="Richards T.A."/>
            <person name="Rocap G."/>
            <person name="Roy S.W."/>
            <person name="Sarai C."/>
            <person name="Schaack S."/>
            <person name="Shirato S."/>
            <person name="Slamovits C.H."/>
            <person name="Spencer D.F."/>
            <person name="Suzuki S."/>
            <person name="Worden A.Z."/>
            <person name="Zauner S."/>
            <person name="Barry K."/>
            <person name="Bell C."/>
            <person name="Bharti A.K."/>
            <person name="Crow J.A."/>
            <person name="Grimwood J."/>
            <person name="Kramer R."/>
            <person name="Lindquist E."/>
            <person name="Lucas S."/>
            <person name="Salamov A."/>
            <person name="McFadden G.I."/>
            <person name="Lane C.E."/>
            <person name="Keeling P.J."/>
            <person name="Gray M.W."/>
            <person name="Grigoriev I.V."/>
            <person name="Archibald J.M."/>
        </authorList>
    </citation>
    <scope>NUCLEOTIDE SEQUENCE</scope>
    <source>
        <strain evidence="10">CCMP2712</strain>
    </source>
</reference>
<evidence type="ECO:0000313" key="9">
    <source>
        <dbReference type="EnsemblProtists" id="EKX51721"/>
    </source>
</evidence>
<dbReference type="OrthoDB" id="427280at2759"/>
<dbReference type="Pfam" id="PF07749">
    <property type="entry name" value="ERp29"/>
    <property type="match status" value="1"/>
</dbReference>
<reference evidence="8 10" key="1">
    <citation type="journal article" date="2012" name="Nature">
        <title>Algal genomes reveal evolutionary mosaicism and the fate of nucleomorphs.</title>
        <authorList>
            <consortium name="DOE Joint Genome Institute"/>
            <person name="Curtis B.A."/>
            <person name="Tanifuji G."/>
            <person name="Burki F."/>
            <person name="Gruber A."/>
            <person name="Irimia M."/>
            <person name="Maruyama S."/>
            <person name="Arias M.C."/>
            <person name="Ball S.G."/>
            <person name="Gile G.H."/>
            <person name="Hirakawa Y."/>
            <person name="Hopkins J.F."/>
            <person name="Kuo A."/>
            <person name="Rensing S.A."/>
            <person name="Schmutz J."/>
            <person name="Symeonidi A."/>
            <person name="Elias M."/>
            <person name="Eveleigh R.J."/>
            <person name="Herman E.K."/>
            <person name="Klute M.J."/>
            <person name="Nakayama T."/>
            <person name="Obornik M."/>
            <person name="Reyes-Prieto A."/>
            <person name="Armbrust E.V."/>
            <person name="Aves S.J."/>
            <person name="Beiko R.G."/>
            <person name="Coutinho P."/>
            <person name="Dacks J.B."/>
            <person name="Durnford D.G."/>
            <person name="Fast N.M."/>
            <person name="Green B.R."/>
            <person name="Grisdale C.J."/>
            <person name="Hempel F."/>
            <person name="Henrissat B."/>
            <person name="Hoppner M.P."/>
            <person name="Ishida K."/>
            <person name="Kim E."/>
            <person name="Koreny L."/>
            <person name="Kroth P.G."/>
            <person name="Liu Y."/>
            <person name="Malik S.B."/>
            <person name="Maier U.G."/>
            <person name="McRose D."/>
            <person name="Mock T."/>
            <person name="Neilson J.A."/>
            <person name="Onodera N.T."/>
            <person name="Poole A.M."/>
            <person name="Pritham E.J."/>
            <person name="Richards T.A."/>
            <person name="Rocap G."/>
            <person name="Roy S.W."/>
            <person name="Sarai C."/>
            <person name="Schaack S."/>
            <person name="Shirato S."/>
            <person name="Slamovits C.H."/>
            <person name="Spencer D.F."/>
            <person name="Suzuki S."/>
            <person name="Worden A.Z."/>
            <person name="Zauner S."/>
            <person name="Barry K."/>
            <person name="Bell C."/>
            <person name="Bharti A.K."/>
            <person name="Crow J.A."/>
            <person name="Grimwood J."/>
            <person name="Kramer R."/>
            <person name="Lindquist E."/>
            <person name="Lucas S."/>
            <person name="Salamov A."/>
            <person name="McFadden G.I."/>
            <person name="Lane C.E."/>
            <person name="Keeling P.J."/>
            <person name="Gray M.W."/>
            <person name="Grigoriev I.V."/>
            <person name="Archibald J.M."/>
        </authorList>
    </citation>
    <scope>NUCLEOTIDE SEQUENCE</scope>
    <source>
        <strain evidence="8 10">CCMP2712</strain>
    </source>
</reference>
<dbReference type="RefSeq" id="XP_005838701.1">
    <property type="nucleotide sequence ID" value="XM_005838644.1"/>
</dbReference>
<dbReference type="InterPro" id="IPR036356">
    <property type="entry name" value="ERp29_C_sf"/>
</dbReference>